<dbReference type="RefSeq" id="WP_120271369.1">
    <property type="nucleotide sequence ID" value="NZ_RAPN01000001.1"/>
</dbReference>
<keyword evidence="2" id="KW-0645">Protease</keyword>
<dbReference type="GO" id="GO:0004180">
    <property type="term" value="F:carboxypeptidase activity"/>
    <property type="evidence" value="ECO:0007669"/>
    <property type="project" value="UniProtKB-KW"/>
</dbReference>
<dbReference type="OrthoDB" id="1112758at2"/>
<dbReference type="Proteomes" id="UP000283387">
    <property type="component" value="Unassembled WGS sequence"/>
</dbReference>
<keyword evidence="3" id="KW-1185">Reference proteome</keyword>
<evidence type="ECO:0000256" key="1">
    <source>
        <dbReference type="SAM" id="Phobius"/>
    </source>
</evidence>
<evidence type="ECO:0000313" key="2">
    <source>
        <dbReference type="EMBL" id="RKD89926.1"/>
    </source>
</evidence>
<keyword evidence="1" id="KW-0472">Membrane</keyword>
<sequence length="443" mass="49526">MSKDQRHIGHEDFRRYRENRMNEQERHAFERELQKDPFLAEAFDGYEQVDPSTFERDVLNLQQKIGRKKSSITKRVWYAAASILLLITAGTLFFLVQNKPESQEIAKLEQPGKGPNIENVAPEPEDTADTEMNAIVLLEDSAEPFQSKNSKVENNTATSTSVTIAENNAPSPKTEKEIEMLDFVDSEEEDADSPVTVQIALSQKSEELKQQEEDKNKVIRIRGVSSVSKKARSTRSFIPMKSDSIPTGFRLIKGRVIVKDDSLPIPGVTIVEQNSGNGTITDLDGNFQLLLSDSVNSPLVASFIGMKEQEFQPGDSTVLISMESDQLAMEEVVAIGYGVQTKPDTEEQIRYAHPADGMRAYRKYLEEKAILPADSPNQKVVVKLELTIAWDGSIKDISCKNDNDPNLVELATQIVSEGPAWRAKTINGNPQESVINLRVVFRK</sequence>
<organism evidence="2 3">
    <name type="scientific">Mangrovibacterium diazotrophicum</name>
    <dbReference type="NCBI Taxonomy" id="1261403"/>
    <lineage>
        <taxon>Bacteria</taxon>
        <taxon>Pseudomonadati</taxon>
        <taxon>Bacteroidota</taxon>
        <taxon>Bacteroidia</taxon>
        <taxon>Marinilabiliales</taxon>
        <taxon>Prolixibacteraceae</taxon>
        <taxon>Mangrovibacterium</taxon>
    </lineage>
</organism>
<reference evidence="2 3" key="1">
    <citation type="submission" date="2018-09" db="EMBL/GenBank/DDBJ databases">
        <title>Genomic Encyclopedia of Archaeal and Bacterial Type Strains, Phase II (KMG-II): from individual species to whole genera.</title>
        <authorList>
            <person name="Goeker M."/>
        </authorList>
    </citation>
    <scope>NUCLEOTIDE SEQUENCE [LARGE SCALE GENOMIC DNA]</scope>
    <source>
        <strain evidence="2 3">DSM 27148</strain>
    </source>
</reference>
<keyword evidence="2" id="KW-0378">Hydrolase</keyword>
<dbReference type="InterPro" id="IPR008969">
    <property type="entry name" value="CarboxyPept-like_regulatory"/>
</dbReference>
<evidence type="ECO:0000313" key="3">
    <source>
        <dbReference type="Proteomes" id="UP000283387"/>
    </source>
</evidence>
<accession>A0A419W369</accession>
<dbReference type="EMBL" id="RAPN01000001">
    <property type="protein sequence ID" value="RKD89926.1"/>
    <property type="molecule type" value="Genomic_DNA"/>
</dbReference>
<comment type="caution">
    <text evidence="2">The sequence shown here is derived from an EMBL/GenBank/DDBJ whole genome shotgun (WGS) entry which is preliminary data.</text>
</comment>
<dbReference type="AlphaFoldDB" id="A0A419W369"/>
<keyword evidence="1" id="KW-0812">Transmembrane</keyword>
<name>A0A419W369_9BACT</name>
<gene>
    <name evidence="2" type="ORF">BC643_0260</name>
</gene>
<keyword evidence="2" id="KW-0121">Carboxypeptidase</keyword>
<dbReference type="Pfam" id="PF13715">
    <property type="entry name" value="CarbopepD_reg_2"/>
    <property type="match status" value="1"/>
</dbReference>
<proteinExistence type="predicted"/>
<dbReference type="SUPFAM" id="SSF49464">
    <property type="entry name" value="Carboxypeptidase regulatory domain-like"/>
    <property type="match status" value="1"/>
</dbReference>
<protein>
    <submittedName>
        <fullName evidence="2">Carboxypeptidase-like protein</fullName>
    </submittedName>
</protein>
<feature type="transmembrane region" description="Helical" evidence="1">
    <location>
        <begin position="76"/>
        <end position="96"/>
    </location>
</feature>
<keyword evidence="1" id="KW-1133">Transmembrane helix</keyword>